<accession>A0A1V9YHS1</accession>
<evidence type="ECO:0000313" key="3">
    <source>
        <dbReference type="Proteomes" id="UP000243579"/>
    </source>
</evidence>
<evidence type="ECO:0000256" key="1">
    <source>
        <dbReference type="SAM" id="Phobius"/>
    </source>
</evidence>
<proteinExistence type="predicted"/>
<organism evidence="2 3">
    <name type="scientific">Achlya hypogyna</name>
    <name type="common">Oomycete</name>
    <name type="synonym">Protoachlya hypogyna</name>
    <dbReference type="NCBI Taxonomy" id="1202772"/>
    <lineage>
        <taxon>Eukaryota</taxon>
        <taxon>Sar</taxon>
        <taxon>Stramenopiles</taxon>
        <taxon>Oomycota</taxon>
        <taxon>Saprolegniomycetes</taxon>
        <taxon>Saprolegniales</taxon>
        <taxon>Achlyaceae</taxon>
        <taxon>Achlya</taxon>
    </lineage>
</organism>
<comment type="caution">
    <text evidence="2">The sequence shown here is derived from an EMBL/GenBank/DDBJ whole genome shotgun (WGS) entry which is preliminary data.</text>
</comment>
<name>A0A1V9YHS1_ACHHY</name>
<dbReference type="Proteomes" id="UP000243579">
    <property type="component" value="Unassembled WGS sequence"/>
</dbReference>
<keyword evidence="1" id="KW-0812">Transmembrane</keyword>
<keyword evidence="1" id="KW-1133">Transmembrane helix</keyword>
<dbReference type="EMBL" id="JNBR01001735">
    <property type="protein sequence ID" value="OQR85261.1"/>
    <property type="molecule type" value="Genomic_DNA"/>
</dbReference>
<dbReference type="OrthoDB" id="156063at2759"/>
<feature type="transmembrane region" description="Helical" evidence="1">
    <location>
        <begin position="88"/>
        <end position="113"/>
    </location>
</feature>
<protein>
    <recommendedName>
        <fullName evidence="4">Transmembrane protein</fullName>
    </recommendedName>
</protein>
<gene>
    <name evidence="2" type="ORF">ACHHYP_12054</name>
</gene>
<feature type="transmembrane region" description="Helical" evidence="1">
    <location>
        <begin position="54"/>
        <end position="82"/>
    </location>
</feature>
<feature type="transmembrane region" description="Helical" evidence="1">
    <location>
        <begin position="270"/>
        <end position="293"/>
    </location>
</feature>
<dbReference type="AlphaFoldDB" id="A0A1V9YHS1"/>
<sequence>MVATAMASASSTPSLAEMDKGFKASLVGGILAVKGCALAAGLPELRQSYQRTLWWLAGISALLIFVGATIAWPIQLVLWLFLGSGSPYTAFIASALQTWVTGVPFVLVAICRYAHPTLVDDLFFLGLRQEQPSLVQTLSSIPVSLFDWEYLRATASFLVYRCALFVILALGSFFTPLFGSLFAIISFGFKIRRTDMVMSSLVFALYLVPWTRPVAVEIAKVWFDARAITKELFYPIFARKTKLQLDHGLRATVLEDQTALLFGFSFTIGYAVQVPVIGPFAWFLAFISAGYVAPRIFDMTTAKTL</sequence>
<evidence type="ECO:0000313" key="2">
    <source>
        <dbReference type="EMBL" id="OQR85261.1"/>
    </source>
</evidence>
<keyword evidence="3" id="KW-1185">Reference proteome</keyword>
<reference evidence="2 3" key="1">
    <citation type="journal article" date="2014" name="Genome Biol. Evol.">
        <title>The secreted proteins of Achlya hypogyna and Thraustotheca clavata identify the ancestral oomycete secretome and reveal gene acquisitions by horizontal gene transfer.</title>
        <authorList>
            <person name="Misner I."/>
            <person name="Blouin N."/>
            <person name="Leonard G."/>
            <person name="Richards T.A."/>
            <person name="Lane C.E."/>
        </authorList>
    </citation>
    <scope>NUCLEOTIDE SEQUENCE [LARGE SCALE GENOMIC DNA]</scope>
    <source>
        <strain evidence="2 3">ATCC 48635</strain>
    </source>
</reference>
<feature type="transmembrane region" description="Helical" evidence="1">
    <location>
        <begin position="163"/>
        <end position="189"/>
    </location>
</feature>
<dbReference type="PANTHER" id="PTHR38421:SF1">
    <property type="entry name" value="TRANSMEMBRANE PROTEIN"/>
    <property type="match status" value="1"/>
</dbReference>
<keyword evidence="1" id="KW-0472">Membrane</keyword>
<dbReference type="STRING" id="1202772.A0A1V9YHS1"/>
<evidence type="ECO:0008006" key="4">
    <source>
        <dbReference type="Google" id="ProtNLM"/>
    </source>
</evidence>
<dbReference type="PANTHER" id="PTHR38421">
    <property type="entry name" value="TRANSMEMBRANE PROTEIN USGS"/>
    <property type="match status" value="1"/>
</dbReference>